<dbReference type="PANTHER" id="PTHR11941">
    <property type="entry name" value="ENOYL-COA HYDRATASE-RELATED"/>
    <property type="match status" value="1"/>
</dbReference>
<dbReference type="SUPFAM" id="SSF52096">
    <property type="entry name" value="ClpP/crotonase"/>
    <property type="match status" value="1"/>
</dbReference>
<comment type="caution">
    <text evidence="7">The sequence shown here is derived from an EMBL/GenBank/DDBJ whole genome shotgun (WGS) entry which is preliminary data.</text>
</comment>
<keyword evidence="8" id="KW-1185">Reference proteome</keyword>
<evidence type="ECO:0000256" key="5">
    <source>
        <dbReference type="ARBA" id="ARBA00012064"/>
    </source>
</evidence>
<dbReference type="Pfam" id="PF00378">
    <property type="entry name" value="ECH_1"/>
    <property type="match status" value="1"/>
</dbReference>
<dbReference type="InterPro" id="IPR001753">
    <property type="entry name" value="Enoyl-CoA_hydra/iso"/>
</dbReference>
<dbReference type="Proteomes" id="UP000447434">
    <property type="component" value="Chromosome 18"/>
</dbReference>
<dbReference type="AlphaFoldDB" id="A0A6A4NXJ3"/>
<dbReference type="Gene3D" id="3.90.226.10">
    <property type="entry name" value="2-enoyl-CoA Hydratase, Chain A, domain 1"/>
    <property type="match status" value="1"/>
</dbReference>
<dbReference type="GO" id="GO:0004165">
    <property type="term" value="F:delta(3)-delta(2)-enoyl-CoA isomerase activity"/>
    <property type="evidence" value="ECO:0007669"/>
    <property type="project" value="UniProtKB-EC"/>
</dbReference>
<accession>A0A6A4NXJ3</accession>
<comment type="catalytic activity">
    <reaction evidence="2">
        <text>a (3E)-enoyl-CoA = a 4-saturated (2E)-enoyl-CoA</text>
        <dbReference type="Rhea" id="RHEA:45228"/>
        <dbReference type="ChEBI" id="CHEBI:58521"/>
        <dbReference type="ChEBI" id="CHEBI:85097"/>
        <dbReference type="EC" id="5.3.3.8"/>
    </reaction>
</comment>
<name>A0A6A4NXJ3_LUPAL</name>
<dbReference type="FunFam" id="3.90.226.10:FF:000049">
    <property type="entry name" value="Enoyl-CoA delta isomerase 3"/>
    <property type="match status" value="1"/>
</dbReference>
<dbReference type="PANTHER" id="PTHR11941:SF75">
    <property type="entry name" value="ENOYL-COA HYDRATASE_ISOMERASE FAMILY PROTEIN"/>
    <property type="match status" value="1"/>
</dbReference>
<sequence length="238" mass="26218">MCSLEKRGNLFFLTLTGDDQHRLGPPLISSILSTLSKISSESTPGSVLITTAHGKYFSTGFDLSYARSASSPSEAVDRLKAMVKSLRPVAAAFMSLPMPTIIAVNGHAAAGGFMFPICHDYILMRRDHGVLFMPEVDLALPLPDYFATVMRERIRSPAALRDMMLRGVKVTAEEGVKMGIVDSVYDSTERTMDAAVRLGEELSRRKWNGEVYAEIRKSLYPESCRILGLTQKPLVSKI</sequence>
<proteinExistence type="inferred from homology"/>
<protein>
    <recommendedName>
        <fullName evidence="5">Delta(3)-Delta(2)-enoyl-CoA isomerase</fullName>
        <ecNumber evidence="5">5.3.3.8</ecNumber>
    </recommendedName>
</protein>
<comment type="pathway">
    <text evidence="3">Lipid metabolism; fatty acid beta-oxidation.</text>
</comment>
<keyword evidence="7" id="KW-0413">Isomerase</keyword>
<evidence type="ECO:0000313" key="8">
    <source>
        <dbReference type="Proteomes" id="UP000447434"/>
    </source>
</evidence>
<evidence type="ECO:0000256" key="3">
    <source>
        <dbReference type="ARBA" id="ARBA00005005"/>
    </source>
</evidence>
<evidence type="ECO:0000256" key="4">
    <source>
        <dbReference type="ARBA" id="ARBA00005254"/>
    </source>
</evidence>
<comment type="catalytic activity">
    <reaction evidence="1">
        <text>a (3Z)-enoyl-CoA = a 4-saturated (2E)-enoyl-CoA</text>
        <dbReference type="Rhea" id="RHEA:45900"/>
        <dbReference type="ChEBI" id="CHEBI:85097"/>
        <dbReference type="ChEBI" id="CHEBI:85489"/>
        <dbReference type="EC" id="5.3.3.8"/>
    </reaction>
</comment>
<evidence type="ECO:0000313" key="7">
    <source>
        <dbReference type="EMBL" id="KAE9595005.1"/>
    </source>
</evidence>
<comment type="similarity">
    <text evidence="4">Belongs to the enoyl-CoA hydratase/isomerase family.</text>
</comment>
<keyword evidence="6" id="KW-0443">Lipid metabolism</keyword>
<dbReference type="EMBL" id="WOCE01000018">
    <property type="protein sequence ID" value="KAE9595005.1"/>
    <property type="molecule type" value="Genomic_DNA"/>
</dbReference>
<reference evidence="8" key="1">
    <citation type="journal article" date="2020" name="Nat. Commun.">
        <title>Genome sequence of the cluster root forming white lupin.</title>
        <authorList>
            <person name="Hufnagel B."/>
            <person name="Marques A."/>
            <person name="Soriano A."/>
            <person name="Marques L."/>
            <person name="Divol F."/>
            <person name="Doumas P."/>
            <person name="Sallet E."/>
            <person name="Mancinotti D."/>
            <person name="Carrere S."/>
            <person name="Marande W."/>
            <person name="Arribat S."/>
            <person name="Keller J."/>
            <person name="Huneau C."/>
            <person name="Blein T."/>
            <person name="Aime D."/>
            <person name="Laguerre M."/>
            <person name="Taylor J."/>
            <person name="Schubert V."/>
            <person name="Nelson M."/>
            <person name="Geu-Flores F."/>
            <person name="Crespi M."/>
            <person name="Gallardo-Guerrero K."/>
            <person name="Delaux P.-M."/>
            <person name="Salse J."/>
            <person name="Berges H."/>
            <person name="Guyot R."/>
            <person name="Gouzy J."/>
            <person name="Peret B."/>
        </authorList>
    </citation>
    <scope>NUCLEOTIDE SEQUENCE [LARGE SCALE GENOMIC DNA]</scope>
    <source>
        <strain evidence="8">cv. Amiga</strain>
    </source>
</reference>
<dbReference type="EC" id="5.3.3.8" evidence="5"/>
<evidence type="ECO:0000256" key="2">
    <source>
        <dbReference type="ARBA" id="ARBA00000765"/>
    </source>
</evidence>
<evidence type="ECO:0000256" key="1">
    <source>
        <dbReference type="ARBA" id="ARBA00000452"/>
    </source>
</evidence>
<dbReference type="OrthoDB" id="410701at2759"/>
<organism evidence="7 8">
    <name type="scientific">Lupinus albus</name>
    <name type="common">White lupine</name>
    <name type="synonym">Lupinus termis</name>
    <dbReference type="NCBI Taxonomy" id="3870"/>
    <lineage>
        <taxon>Eukaryota</taxon>
        <taxon>Viridiplantae</taxon>
        <taxon>Streptophyta</taxon>
        <taxon>Embryophyta</taxon>
        <taxon>Tracheophyta</taxon>
        <taxon>Spermatophyta</taxon>
        <taxon>Magnoliopsida</taxon>
        <taxon>eudicotyledons</taxon>
        <taxon>Gunneridae</taxon>
        <taxon>Pentapetalae</taxon>
        <taxon>rosids</taxon>
        <taxon>fabids</taxon>
        <taxon>Fabales</taxon>
        <taxon>Fabaceae</taxon>
        <taxon>Papilionoideae</taxon>
        <taxon>50 kb inversion clade</taxon>
        <taxon>genistoids sensu lato</taxon>
        <taxon>core genistoids</taxon>
        <taxon>Genisteae</taxon>
        <taxon>Lupinus</taxon>
    </lineage>
</organism>
<dbReference type="GO" id="GO:0005777">
    <property type="term" value="C:peroxisome"/>
    <property type="evidence" value="ECO:0007669"/>
    <property type="project" value="TreeGrafter"/>
</dbReference>
<gene>
    <name evidence="7" type="ORF">Lalb_Chr18g0059791</name>
</gene>
<dbReference type="CDD" id="cd06558">
    <property type="entry name" value="crotonase-like"/>
    <property type="match status" value="1"/>
</dbReference>
<evidence type="ECO:0000256" key="6">
    <source>
        <dbReference type="ARBA" id="ARBA00023098"/>
    </source>
</evidence>
<dbReference type="InterPro" id="IPR029045">
    <property type="entry name" value="ClpP/crotonase-like_dom_sf"/>
</dbReference>
<dbReference type="GO" id="GO:0006635">
    <property type="term" value="P:fatty acid beta-oxidation"/>
    <property type="evidence" value="ECO:0007669"/>
    <property type="project" value="TreeGrafter"/>
</dbReference>